<dbReference type="PANTHER" id="PTHR43133:SF58">
    <property type="entry name" value="ECF RNA POLYMERASE SIGMA FACTOR SIGD"/>
    <property type="match status" value="1"/>
</dbReference>
<dbReference type="Proteomes" id="UP001233314">
    <property type="component" value="Unassembled WGS sequence"/>
</dbReference>
<sequence length="176" mass="19027">MKRDDALVECAKRGDPDAWRELYRSHAGRLVVWLQSRSSSDAALSCEDIASEAWLVAASRVQEFSGSSDEFAGWLFGIARNHVLNLHRRAGRRRTEPDGGVAAGSLLARDDIAAYDGLDAVRRHLAVLPDREREVVACLEVVGLDVAGTAAALGISATAVRVARHRGLKKLRGATT</sequence>
<evidence type="ECO:0000259" key="7">
    <source>
        <dbReference type="Pfam" id="PF08281"/>
    </source>
</evidence>
<dbReference type="NCBIfam" id="TIGR02937">
    <property type="entry name" value="sigma70-ECF"/>
    <property type="match status" value="1"/>
</dbReference>
<protein>
    <submittedName>
        <fullName evidence="8">Sigma-70 family RNA polymerase sigma factor</fullName>
    </submittedName>
</protein>
<feature type="domain" description="RNA polymerase sigma-70 region 2" evidence="6">
    <location>
        <begin position="22"/>
        <end position="93"/>
    </location>
</feature>
<gene>
    <name evidence="8" type="ORF">Q5722_00810</name>
</gene>
<comment type="similarity">
    <text evidence="1">Belongs to the sigma-70 factor family. ECF subfamily.</text>
</comment>
<dbReference type="InterPro" id="IPR013324">
    <property type="entry name" value="RNA_pol_sigma_r3/r4-like"/>
</dbReference>
<evidence type="ECO:0000256" key="3">
    <source>
        <dbReference type="ARBA" id="ARBA00023082"/>
    </source>
</evidence>
<dbReference type="InterPro" id="IPR013325">
    <property type="entry name" value="RNA_pol_sigma_r2"/>
</dbReference>
<keyword evidence="3" id="KW-0731">Sigma factor</keyword>
<dbReference type="InterPro" id="IPR007627">
    <property type="entry name" value="RNA_pol_sigma70_r2"/>
</dbReference>
<keyword evidence="5" id="KW-0804">Transcription</keyword>
<dbReference type="RefSeq" id="WP_305026313.1">
    <property type="nucleotide sequence ID" value="NZ_JAUQTA010000001.1"/>
</dbReference>
<evidence type="ECO:0000313" key="9">
    <source>
        <dbReference type="Proteomes" id="UP001233314"/>
    </source>
</evidence>
<evidence type="ECO:0000313" key="8">
    <source>
        <dbReference type="EMBL" id="MDO7866900.1"/>
    </source>
</evidence>
<comment type="caution">
    <text evidence="8">The sequence shown here is derived from an EMBL/GenBank/DDBJ whole genome shotgun (WGS) entry which is preliminary data.</text>
</comment>
<reference evidence="8 9" key="1">
    <citation type="submission" date="2023-07" db="EMBL/GenBank/DDBJ databases">
        <title>Nocardioides sp. nov WY-20 isolated from soil.</title>
        <authorList>
            <person name="Liu B."/>
            <person name="Wan Y."/>
        </authorList>
    </citation>
    <scope>NUCLEOTIDE SEQUENCE [LARGE SCALE GENOMIC DNA]</scope>
    <source>
        <strain evidence="8 9">WY-20</strain>
    </source>
</reference>
<dbReference type="InterPro" id="IPR036388">
    <property type="entry name" value="WH-like_DNA-bd_sf"/>
</dbReference>
<dbReference type="SUPFAM" id="SSF88946">
    <property type="entry name" value="Sigma2 domain of RNA polymerase sigma factors"/>
    <property type="match status" value="1"/>
</dbReference>
<feature type="domain" description="RNA polymerase sigma factor 70 region 4 type 2" evidence="7">
    <location>
        <begin position="119"/>
        <end position="171"/>
    </location>
</feature>
<dbReference type="Gene3D" id="1.10.10.10">
    <property type="entry name" value="Winged helix-like DNA-binding domain superfamily/Winged helix DNA-binding domain"/>
    <property type="match status" value="1"/>
</dbReference>
<dbReference type="InterPro" id="IPR039425">
    <property type="entry name" value="RNA_pol_sigma-70-like"/>
</dbReference>
<keyword evidence="9" id="KW-1185">Reference proteome</keyword>
<evidence type="ECO:0000256" key="4">
    <source>
        <dbReference type="ARBA" id="ARBA00023125"/>
    </source>
</evidence>
<evidence type="ECO:0000256" key="5">
    <source>
        <dbReference type="ARBA" id="ARBA00023163"/>
    </source>
</evidence>
<dbReference type="InterPro" id="IPR013249">
    <property type="entry name" value="RNA_pol_sigma70_r4_t2"/>
</dbReference>
<evidence type="ECO:0000256" key="1">
    <source>
        <dbReference type="ARBA" id="ARBA00010641"/>
    </source>
</evidence>
<dbReference type="EMBL" id="JAUQTA010000001">
    <property type="protein sequence ID" value="MDO7866900.1"/>
    <property type="molecule type" value="Genomic_DNA"/>
</dbReference>
<evidence type="ECO:0000259" key="6">
    <source>
        <dbReference type="Pfam" id="PF04542"/>
    </source>
</evidence>
<accession>A0ABT9AWQ3</accession>
<dbReference type="Gene3D" id="1.10.1740.10">
    <property type="match status" value="1"/>
</dbReference>
<evidence type="ECO:0000256" key="2">
    <source>
        <dbReference type="ARBA" id="ARBA00023015"/>
    </source>
</evidence>
<dbReference type="SUPFAM" id="SSF88659">
    <property type="entry name" value="Sigma3 and sigma4 domains of RNA polymerase sigma factors"/>
    <property type="match status" value="1"/>
</dbReference>
<dbReference type="Pfam" id="PF04542">
    <property type="entry name" value="Sigma70_r2"/>
    <property type="match status" value="1"/>
</dbReference>
<dbReference type="Pfam" id="PF08281">
    <property type="entry name" value="Sigma70_r4_2"/>
    <property type="match status" value="1"/>
</dbReference>
<keyword evidence="2" id="KW-0805">Transcription regulation</keyword>
<dbReference type="InterPro" id="IPR014284">
    <property type="entry name" value="RNA_pol_sigma-70_dom"/>
</dbReference>
<keyword evidence="4" id="KW-0238">DNA-binding</keyword>
<proteinExistence type="inferred from homology"/>
<dbReference type="PANTHER" id="PTHR43133">
    <property type="entry name" value="RNA POLYMERASE ECF-TYPE SIGMA FACTO"/>
    <property type="match status" value="1"/>
</dbReference>
<name>A0ABT9AWQ3_9ACTN</name>
<organism evidence="8 9">
    <name type="scientific">Nocardioides jiangxiensis</name>
    <dbReference type="NCBI Taxonomy" id="3064524"/>
    <lineage>
        <taxon>Bacteria</taxon>
        <taxon>Bacillati</taxon>
        <taxon>Actinomycetota</taxon>
        <taxon>Actinomycetes</taxon>
        <taxon>Propionibacteriales</taxon>
        <taxon>Nocardioidaceae</taxon>
        <taxon>Nocardioides</taxon>
    </lineage>
</organism>